<feature type="compositionally biased region" description="Low complexity" evidence="1">
    <location>
        <begin position="68"/>
        <end position="80"/>
    </location>
</feature>
<evidence type="ECO:0000256" key="1">
    <source>
        <dbReference type="SAM" id="MobiDB-lite"/>
    </source>
</evidence>
<dbReference type="OrthoDB" id="848545at2759"/>
<evidence type="ECO:0000313" key="3">
    <source>
        <dbReference type="Proteomes" id="UP000657918"/>
    </source>
</evidence>
<feature type="compositionally biased region" description="Low complexity" evidence="1">
    <location>
        <begin position="15"/>
        <end position="40"/>
    </location>
</feature>
<dbReference type="AlphaFoldDB" id="A0A835TG44"/>
<feature type="compositionally biased region" description="Polar residues" evidence="1">
    <location>
        <begin position="50"/>
        <end position="61"/>
    </location>
</feature>
<dbReference type="PANTHER" id="PTHR34112:SF18">
    <property type="entry name" value="C-JUN-AMINO-TERMINAL KINASE-INTERACTING PROTEIN"/>
    <property type="match status" value="1"/>
</dbReference>
<proteinExistence type="predicted"/>
<feature type="compositionally biased region" description="Basic and acidic residues" evidence="1">
    <location>
        <begin position="91"/>
        <end position="115"/>
    </location>
</feature>
<evidence type="ECO:0000313" key="2">
    <source>
        <dbReference type="EMBL" id="KAF9687256.1"/>
    </source>
</evidence>
<reference evidence="2 3" key="1">
    <citation type="submission" date="2020-10" db="EMBL/GenBank/DDBJ databases">
        <title>Plant Genome Project.</title>
        <authorList>
            <person name="Zhang R.-G."/>
        </authorList>
    </citation>
    <scope>NUCLEOTIDE SEQUENCE [LARGE SCALE GENOMIC DNA]</scope>
    <source>
        <strain evidence="2">FAFU-HL-1</strain>
        <tissue evidence="2">Leaf</tissue>
    </source>
</reference>
<accession>A0A835TG44</accession>
<comment type="caution">
    <text evidence="2">The sequence shown here is derived from an EMBL/GenBank/DDBJ whole genome shotgun (WGS) entry which is preliminary data.</text>
</comment>
<feature type="compositionally biased region" description="Polar residues" evidence="1">
    <location>
        <begin position="425"/>
        <end position="438"/>
    </location>
</feature>
<feature type="compositionally biased region" description="Polar residues" evidence="1">
    <location>
        <begin position="371"/>
        <end position="389"/>
    </location>
</feature>
<feature type="region of interest" description="Disordered" evidence="1">
    <location>
        <begin position="409"/>
        <end position="480"/>
    </location>
</feature>
<keyword evidence="3" id="KW-1185">Reference proteome</keyword>
<feature type="region of interest" description="Disordered" evidence="1">
    <location>
        <begin position="243"/>
        <end position="266"/>
    </location>
</feature>
<feature type="compositionally biased region" description="Basic and acidic residues" evidence="1">
    <location>
        <begin position="141"/>
        <end position="152"/>
    </location>
</feature>
<gene>
    <name evidence="2" type="ORF">SADUNF_Sadunf02G0074600</name>
</gene>
<feature type="region of interest" description="Disordered" evidence="1">
    <location>
        <begin position="1"/>
        <end position="172"/>
    </location>
</feature>
<protein>
    <submittedName>
        <fullName evidence="2">Uncharacterized protein</fullName>
    </submittedName>
</protein>
<feature type="region of interest" description="Disordered" evidence="1">
    <location>
        <begin position="368"/>
        <end position="392"/>
    </location>
</feature>
<name>A0A835TG44_9ROSI</name>
<dbReference type="EMBL" id="JADGMS010000002">
    <property type="protein sequence ID" value="KAF9687256.1"/>
    <property type="molecule type" value="Genomic_DNA"/>
</dbReference>
<dbReference type="PANTHER" id="PTHR34112">
    <property type="entry name" value="C-JUN-AMINO-TERMINAL KINASE-INTERACTING PROTEIN"/>
    <property type="match status" value="1"/>
</dbReference>
<dbReference type="Proteomes" id="UP000657918">
    <property type="component" value="Unassembled WGS sequence"/>
</dbReference>
<sequence>MERSEPSLVPEWLRSQGSVSGAGSSAHHFASSSSHSDVSSLGNHTRNRSFKSINDFDSSRSAFLDRTSSSNSRRGSINGSAKHPYSSFSRSHRDKDRERDKERSSFGDHWDRDSSDPLGGILTSRTDKDTLRHSHSMVSRKHGEVMLRRAASELKNGSSSHHANGNGLVSGGTFGGSSQKAVFEKDFPSLGNEDREGVPDIARVSSPGLSSSVQNLPVGSSALIGGEGWTSALVEVPTIIGNSSTGSSSAPQTVAASSSGSSSGMPGLNMAEALTQAPLRTRTAPQLSVQTQRLEELALKQSRQLIPVTPSMPKNLWRMLKVWASSAPRYLGYVGGSLCALRLSFVIQVLSSSEKSKPKTGIRSGEMNMAAKSSQQQSSLHTHPANQPSLGVHVKSDATKTSGKLFVLKPGWENGVSPSPKDAASPNTPSRTANSQLAAPSVPPPPLRSPNNPKLSSGERKLTSLNLNSGFGGEKRTQSRNNFFNDLKKKTAMNTSSVADSASVLSPTSEKSCEVNKEVVSAPASPQAVQNGAELTSNGGTLEEVQRFSEEEVSFLRSLGWEENSGEDEGLTEEEINAFLQEYIAKKPSLKACRGMLQKLNECHTATLGEASFAPSSSDSGSDA</sequence>
<organism evidence="2 3">
    <name type="scientific">Salix dunnii</name>
    <dbReference type="NCBI Taxonomy" id="1413687"/>
    <lineage>
        <taxon>Eukaryota</taxon>
        <taxon>Viridiplantae</taxon>
        <taxon>Streptophyta</taxon>
        <taxon>Embryophyta</taxon>
        <taxon>Tracheophyta</taxon>
        <taxon>Spermatophyta</taxon>
        <taxon>Magnoliopsida</taxon>
        <taxon>eudicotyledons</taxon>
        <taxon>Gunneridae</taxon>
        <taxon>Pentapetalae</taxon>
        <taxon>rosids</taxon>
        <taxon>fabids</taxon>
        <taxon>Malpighiales</taxon>
        <taxon>Salicaceae</taxon>
        <taxon>Saliceae</taxon>
        <taxon>Salix</taxon>
    </lineage>
</organism>